<feature type="domain" description="DUF1559" evidence="2">
    <location>
        <begin position="30"/>
        <end position="60"/>
    </location>
</feature>
<dbReference type="InterPro" id="IPR012902">
    <property type="entry name" value="N_methyl_site"/>
</dbReference>
<dbReference type="SUPFAM" id="SSF54523">
    <property type="entry name" value="Pili subunits"/>
    <property type="match status" value="1"/>
</dbReference>
<dbReference type="PRINTS" id="PR00813">
    <property type="entry name" value="BCTERIALGSPG"/>
</dbReference>
<organism evidence="3">
    <name type="scientific">candidate division TA06 bacterium ADurb.Bin131</name>
    <dbReference type="NCBI Taxonomy" id="1852827"/>
    <lineage>
        <taxon>Bacteria</taxon>
        <taxon>Bacteria division TA06</taxon>
    </lineage>
</organism>
<proteinExistence type="predicted"/>
<evidence type="ECO:0000256" key="1">
    <source>
        <dbReference type="ARBA" id="ARBA00022481"/>
    </source>
</evidence>
<accession>A0A1V6CEM7</accession>
<dbReference type="PANTHER" id="PTHR30093:SF2">
    <property type="entry name" value="TYPE II SECRETION SYSTEM PROTEIN H"/>
    <property type="match status" value="1"/>
</dbReference>
<evidence type="ECO:0000313" key="3">
    <source>
        <dbReference type="EMBL" id="OQB75326.1"/>
    </source>
</evidence>
<dbReference type="PROSITE" id="PS00409">
    <property type="entry name" value="PROKAR_NTER_METHYL"/>
    <property type="match status" value="1"/>
</dbReference>
<keyword evidence="1" id="KW-0488">Methylation</keyword>
<dbReference type="PANTHER" id="PTHR30093">
    <property type="entry name" value="GENERAL SECRETION PATHWAY PROTEIN G"/>
    <property type="match status" value="1"/>
</dbReference>
<dbReference type="NCBIfam" id="TIGR02532">
    <property type="entry name" value="IV_pilin_GFxxxE"/>
    <property type="match status" value="1"/>
</dbReference>
<dbReference type="InterPro" id="IPR011453">
    <property type="entry name" value="DUF1559"/>
</dbReference>
<comment type="caution">
    <text evidence="3">The sequence shown here is derived from an EMBL/GenBank/DDBJ whole genome shotgun (WGS) entry which is preliminary data.</text>
</comment>
<gene>
    <name evidence="3" type="primary">pulG_1</name>
    <name evidence="3" type="ORF">BWX89_00052</name>
</gene>
<dbReference type="InterPro" id="IPR000983">
    <property type="entry name" value="Bac_GSPG_pilin"/>
</dbReference>
<dbReference type="InterPro" id="IPR045584">
    <property type="entry name" value="Pilin-like"/>
</dbReference>
<dbReference type="EMBL" id="MWDQ01000016">
    <property type="protein sequence ID" value="OQB75326.1"/>
    <property type="molecule type" value="Genomic_DNA"/>
</dbReference>
<dbReference type="Proteomes" id="UP000485562">
    <property type="component" value="Unassembled WGS sequence"/>
</dbReference>
<dbReference type="Pfam" id="PF07963">
    <property type="entry name" value="N_methyl"/>
    <property type="match status" value="1"/>
</dbReference>
<dbReference type="GO" id="GO:0015627">
    <property type="term" value="C:type II protein secretion system complex"/>
    <property type="evidence" value="ECO:0007669"/>
    <property type="project" value="InterPro"/>
</dbReference>
<evidence type="ECO:0000259" key="2">
    <source>
        <dbReference type="Pfam" id="PF07596"/>
    </source>
</evidence>
<protein>
    <submittedName>
        <fullName evidence="3">Type II secretion system protein G</fullName>
    </submittedName>
</protein>
<name>A0A1V6CEM7_UNCT6</name>
<reference evidence="3" key="1">
    <citation type="submission" date="2017-02" db="EMBL/GenBank/DDBJ databases">
        <title>Delving into the versatile metabolic prowess of the omnipresent phylum Bacteroidetes.</title>
        <authorList>
            <person name="Nobu M.K."/>
            <person name="Mei R."/>
            <person name="Narihiro T."/>
            <person name="Kuroda K."/>
            <person name="Liu W.-T."/>
        </authorList>
    </citation>
    <scope>NUCLEOTIDE SEQUENCE</scope>
    <source>
        <strain evidence="3">ADurb.Bin131</strain>
    </source>
</reference>
<dbReference type="GO" id="GO:0015628">
    <property type="term" value="P:protein secretion by the type II secretion system"/>
    <property type="evidence" value="ECO:0007669"/>
    <property type="project" value="InterPro"/>
</dbReference>
<dbReference type="Pfam" id="PF07596">
    <property type="entry name" value="SBP_bac_10"/>
    <property type="match status" value="1"/>
</dbReference>
<dbReference type="AlphaFoldDB" id="A0A1V6CEM7"/>
<dbReference type="Gene3D" id="3.30.700.10">
    <property type="entry name" value="Glycoprotein, Type 4 Pilin"/>
    <property type="match status" value="1"/>
</dbReference>
<sequence>MKKGFTLIELLVVIAIIAILASMLLPALSKAREKARMASCLSNMKQISLAMKMYQDDFEHRIYGEAGTAGFWQGCLYDIGYLKNWLVFKCPSDQRKVNWTRAGNKMSYMMNPGDGWFIYNGAERQYSGASPDHTNTLYIYDAPNWDFGSYGWAYQYRNAINSGICTTHAGMVNIIWHDYHVSSISLKQVLADIDPVLNSTSASKGMWTLRSDD</sequence>